<dbReference type="OrthoDB" id="4190732at2"/>
<dbReference type="PANTHER" id="PTHR45033">
    <property type="match status" value="1"/>
</dbReference>
<dbReference type="RefSeq" id="WP_092541900.1">
    <property type="nucleotide sequence ID" value="NZ_BOMJ01000009.1"/>
</dbReference>
<organism evidence="2 3">
    <name type="scientific">Actinoplanes derwentensis</name>
    <dbReference type="NCBI Taxonomy" id="113562"/>
    <lineage>
        <taxon>Bacteria</taxon>
        <taxon>Bacillati</taxon>
        <taxon>Actinomycetota</taxon>
        <taxon>Actinomycetes</taxon>
        <taxon>Micromonosporales</taxon>
        <taxon>Micromonosporaceae</taxon>
        <taxon>Actinoplanes</taxon>
    </lineage>
</organism>
<sequence length="337" mass="35902">MRAWKLDDFGFDNLHLYDDVPVPVPGPGEILVKVAAAALNYRDKALVEGIYAPEKMPKGLIPVADFAGSVAALGEGVTKFAVGDRVTSHFYLDWIDGPWRESYTDRQTGGPLDGGLAEYAVLTEAAAMSTPAHLSDEGAATLPIAALTPWFAMREYGDIGIGDTVLVQGTGGVSVFATQIATALGARVIGTSSSDDKLKRIRELGATDTINYRTTPDWAAAALELTGGEGVDMVIDVVGGTGLTDSVRAVKGSGMVAVVGFLDGQTSPLDLMSVIWRQARVQGIAVGHVRAFERLLRFVGEHRIRPVVDSVFDLEDAREAYERLNQGPFGKVVIKIA</sequence>
<dbReference type="SUPFAM" id="SSF51735">
    <property type="entry name" value="NAD(P)-binding Rossmann-fold domains"/>
    <property type="match status" value="1"/>
</dbReference>
<dbReference type="Pfam" id="PF00107">
    <property type="entry name" value="ADH_zinc_N"/>
    <property type="match status" value="1"/>
</dbReference>
<protein>
    <submittedName>
        <fullName evidence="2">NADPH:quinone reductase</fullName>
    </submittedName>
</protein>
<keyword evidence="3" id="KW-1185">Reference proteome</keyword>
<dbReference type="CDD" id="cd08276">
    <property type="entry name" value="MDR7"/>
    <property type="match status" value="1"/>
</dbReference>
<feature type="domain" description="Enoyl reductase (ER)" evidence="1">
    <location>
        <begin position="10"/>
        <end position="334"/>
    </location>
</feature>
<dbReference type="InterPro" id="IPR013149">
    <property type="entry name" value="ADH-like_C"/>
</dbReference>
<name>A0A1H1ST43_9ACTN</name>
<evidence type="ECO:0000313" key="2">
    <source>
        <dbReference type="EMBL" id="SDS50569.1"/>
    </source>
</evidence>
<dbReference type="SMART" id="SM00829">
    <property type="entry name" value="PKS_ER"/>
    <property type="match status" value="1"/>
</dbReference>
<gene>
    <name evidence="2" type="ORF">SAMN04489716_0932</name>
</gene>
<evidence type="ECO:0000313" key="3">
    <source>
        <dbReference type="Proteomes" id="UP000198688"/>
    </source>
</evidence>
<dbReference type="PANTHER" id="PTHR45033:SF2">
    <property type="entry name" value="ZINC-TYPE ALCOHOL DEHYDROGENASE-LIKE PROTEIN C1773.06C"/>
    <property type="match status" value="1"/>
</dbReference>
<dbReference type="Proteomes" id="UP000198688">
    <property type="component" value="Chromosome I"/>
</dbReference>
<dbReference type="InterPro" id="IPR013154">
    <property type="entry name" value="ADH-like_N"/>
</dbReference>
<dbReference type="GO" id="GO:0016491">
    <property type="term" value="F:oxidoreductase activity"/>
    <property type="evidence" value="ECO:0007669"/>
    <property type="project" value="InterPro"/>
</dbReference>
<dbReference type="InterPro" id="IPR036291">
    <property type="entry name" value="NAD(P)-bd_dom_sf"/>
</dbReference>
<dbReference type="STRING" id="113562.SAMN04489716_0932"/>
<accession>A0A1H1ST43</accession>
<dbReference type="Gene3D" id="3.40.50.720">
    <property type="entry name" value="NAD(P)-binding Rossmann-like Domain"/>
    <property type="match status" value="1"/>
</dbReference>
<dbReference type="InterPro" id="IPR020843">
    <property type="entry name" value="ER"/>
</dbReference>
<proteinExistence type="predicted"/>
<dbReference type="InterPro" id="IPR052711">
    <property type="entry name" value="Zinc_ADH-like"/>
</dbReference>
<reference evidence="2 3" key="1">
    <citation type="submission" date="2016-10" db="EMBL/GenBank/DDBJ databases">
        <authorList>
            <person name="de Groot N.N."/>
        </authorList>
    </citation>
    <scope>NUCLEOTIDE SEQUENCE [LARGE SCALE GENOMIC DNA]</scope>
    <source>
        <strain evidence="2 3">DSM 43941</strain>
    </source>
</reference>
<dbReference type="AlphaFoldDB" id="A0A1H1ST43"/>
<dbReference type="InterPro" id="IPR011032">
    <property type="entry name" value="GroES-like_sf"/>
</dbReference>
<evidence type="ECO:0000259" key="1">
    <source>
        <dbReference type="SMART" id="SM00829"/>
    </source>
</evidence>
<dbReference type="EMBL" id="LT629758">
    <property type="protein sequence ID" value="SDS50569.1"/>
    <property type="molecule type" value="Genomic_DNA"/>
</dbReference>
<dbReference type="Pfam" id="PF08240">
    <property type="entry name" value="ADH_N"/>
    <property type="match status" value="1"/>
</dbReference>
<dbReference type="Gene3D" id="3.90.180.10">
    <property type="entry name" value="Medium-chain alcohol dehydrogenases, catalytic domain"/>
    <property type="match status" value="1"/>
</dbReference>
<dbReference type="SUPFAM" id="SSF50129">
    <property type="entry name" value="GroES-like"/>
    <property type="match status" value="1"/>
</dbReference>